<evidence type="ECO:0000256" key="1">
    <source>
        <dbReference type="ARBA" id="ARBA00023015"/>
    </source>
</evidence>
<proteinExistence type="predicted"/>
<gene>
    <name evidence="5" type="ORF">ACFSCS_09565</name>
</gene>
<feature type="domain" description="HTH gntR-type" evidence="4">
    <location>
        <begin position="9"/>
        <end position="76"/>
    </location>
</feature>
<dbReference type="InterPro" id="IPR011711">
    <property type="entry name" value="GntR_C"/>
</dbReference>
<evidence type="ECO:0000313" key="6">
    <source>
        <dbReference type="Proteomes" id="UP001597326"/>
    </source>
</evidence>
<evidence type="ECO:0000256" key="3">
    <source>
        <dbReference type="ARBA" id="ARBA00023163"/>
    </source>
</evidence>
<reference evidence="6" key="1">
    <citation type="journal article" date="2019" name="Int. J. Syst. Evol. Microbiol.">
        <title>The Global Catalogue of Microorganisms (GCM) 10K type strain sequencing project: providing services to taxonomists for standard genome sequencing and annotation.</title>
        <authorList>
            <consortium name="The Broad Institute Genomics Platform"/>
            <consortium name="The Broad Institute Genome Sequencing Center for Infectious Disease"/>
            <person name="Wu L."/>
            <person name="Ma J."/>
        </authorList>
    </citation>
    <scope>NUCLEOTIDE SEQUENCE [LARGE SCALE GENOMIC DNA]</scope>
    <source>
        <strain evidence="6">CAIM 431</strain>
    </source>
</reference>
<evidence type="ECO:0000259" key="4">
    <source>
        <dbReference type="PROSITE" id="PS50949"/>
    </source>
</evidence>
<dbReference type="SMART" id="SM00895">
    <property type="entry name" value="FCD"/>
    <property type="match status" value="1"/>
</dbReference>
<dbReference type="InterPro" id="IPR000524">
    <property type="entry name" value="Tscrpt_reg_HTH_GntR"/>
</dbReference>
<dbReference type="Gene3D" id="1.20.120.530">
    <property type="entry name" value="GntR ligand-binding domain-like"/>
    <property type="match status" value="1"/>
</dbReference>
<dbReference type="SMART" id="SM00345">
    <property type="entry name" value="HTH_GNTR"/>
    <property type="match status" value="1"/>
</dbReference>
<dbReference type="PANTHER" id="PTHR43537">
    <property type="entry name" value="TRANSCRIPTIONAL REGULATOR, GNTR FAMILY"/>
    <property type="match status" value="1"/>
</dbReference>
<dbReference type="Gene3D" id="1.10.10.10">
    <property type="entry name" value="Winged helix-like DNA-binding domain superfamily/Winged helix DNA-binding domain"/>
    <property type="match status" value="1"/>
</dbReference>
<sequence>MDHAGEPRLTSRLRAYEYLRDRVLTDAGRRGTFLNEAELAAEIGVSRTPVREAFLLLAADGLVEMIPQRGAFIPRLTRRAVAELFEVRQMVECHAASTTIARDEVPGGRMGALLAQQEEMPVDAENSLAFIELDRDFHQALVDAAGNALLCQLYAKLRSRQVLVGVEAVLQPTRRREVVVEHQLILDALLDGDEERSHAAIIAHLAASHELVRPSH</sequence>
<protein>
    <submittedName>
        <fullName evidence="5">GntR family transcriptional regulator</fullName>
    </submittedName>
</protein>
<dbReference type="RefSeq" id="WP_343874765.1">
    <property type="nucleotide sequence ID" value="NZ_BAAAIX010000027.1"/>
</dbReference>
<keyword evidence="1" id="KW-0805">Transcription regulation</keyword>
<dbReference type="InterPro" id="IPR036388">
    <property type="entry name" value="WH-like_DNA-bd_sf"/>
</dbReference>
<keyword evidence="2" id="KW-0238">DNA-binding</keyword>
<keyword evidence="3" id="KW-0804">Transcription</keyword>
<dbReference type="Pfam" id="PF07729">
    <property type="entry name" value="FCD"/>
    <property type="match status" value="1"/>
</dbReference>
<dbReference type="PROSITE" id="PS50949">
    <property type="entry name" value="HTH_GNTR"/>
    <property type="match status" value="1"/>
</dbReference>
<dbReference type="InterPro" id="IPR036390">
    <property type="entry name" value="WH_DNA-bd_sf"/>
</dbReference>
<name>A0ABW4RXU2_9ACTN</name>
<dbReference type="SUPFAM" id="SSF46785">
    <property type="entry name" value="Winged helix' DNA-binding domain"/>
    <property type="match status" value="1"/>
</dbReference>
<dbReference type="PRINTS" id="PR00035">
    <property type="entry name" value="HTHGNTR"/>
</dbReference>
<accession>A0ABW4RXU2</accession>
<evidence type="ECO:0000256" key="2">
    <source>
        <dbReference type="ARBA" id="ARBA00023125"/>
    </source>
</evidence>
<dbReference type="CDD" id="cd07377">
    <property type="entry name" value="WHTH_GntR"/>
    <property type="match status" value="1"/>
</dbReference>
<keyword evidence="6" id="KW-1185">Reference proteome</keyword>
<comment type="caution">
    <text evidence="5">The sequence shown here is derived from an EMBL/GenBank/DDBJ whole genome shotgun (WGS) entry which is preliminary data.</text>
</comment>
<dbReference type="InterPro" id="IPR008920">
    <property type="entry name" value="TF_FadR/GntR_C"/>
</dbReference>
<dbReference type="Proteomes" id="UP001597326">
    <property type="component" value="Unassembled WGS sequence"/>
</dbReference>
<evidence type="ECO:0000313" key="5">
    <source>
        <dbReference type="EMBL" id="MFD1890423.1"/>
    </source>
</evidence>
<dbReference type="PANTHER" id="PTHR43537:SF24">
    <property type="entry name" value="GLUCONATE OPERON TRANSCRIPTIONAL REPRESSOR"/>
    <property type="match status" value="1"/>
</dbReference>
<dbReference type="EMBL" id="JBHUFZ010000019">
    <property type="protein sequence ID" value="MFD1890423.1"/>
    <property type="molecule type" value="Genomic_DNA"/>
</dbReference>
<dbReference type="SUPFAM" id="SSF48008">
    <property type="entry name" value="GntR ligand-binding domain-like"/>
    <property type="match status" value="1"/>
</dbReference>
<organism evidence="5 6">
    <name type="scientific">Luteococcus peritonei</name>
    <dbReference type="NCBI Taxonomy" id="88874"/>
    <lineage>
        <taxon>Bacteria</taxon>
        <taxon>Bacillati</taxon>
        <taxon>Actinomycetota</taxon>
        <taxon>Actinomycetes</taxon>
        <taxon>Propionibacteriales</taxon>
        <taxon>Propionibacteriaceae</taxon>
        <taxon>Luteococcus</taxon>
    </lineage>
</organism>
<dbReference type="Pfam" id="PF00392">
    <property type="entry name" value="GntR"/>
    <property type="match status" value="1"/>
</dbReference>